<dbReference type="AlphaFoldDB" id="A0A062UGA5"/>
<organism evidence="1 2">
    <name type="scientific">Hyphomonas beringensis</name>
    <dbReference type="NCBI Taxonomy" id="1280946"/>
    <lineage>
        <taxon>Bacteria</taxon>
        <taxon>Pseudomonadati</taxon>
        <taxon>Pseudomonadota</taxon>
        <taxon>Alphaproteobacteria</taxon>
        <taxon>Hyphomonadales</taxon>
        <taxon>Hyphomonadaceae</taxon>
        <taxon>Hyphomonas</taxon>
    </lineage>
</organism>
<dbReference type="EMBL" id="AWFF01000028">
    <property type="protein sequence ID" value="KCZ55619.1"/>
    <property type="molecule type" value="Genomic_DNA"/>
</dbReference>
<dbReference type="PATRIC" id="fig|1280946.3.peg.970"/>
<keyword evidence="2" id="KW-1185">Reference proteome</keyword>
<gene>
    <name evidence="1" type="ORF">HY29_10870</name>
</gene>
<dbReference type="STRING" id="1280946.HY29_10870"/>
<sequence>MKIIKPESALYPLVWRWLNSQFSHSELVPSFPGMAQIFTSNTSQAPAIDGGYWSRPDLAAMLYSRARFVPTLAASLYTFEIKTWDGISDSSVYEAIAHKRYANYSALVWQAEPKDTRNNGIFELCKYHGVGAVTAEDPSNPHDYIVHVAAERAEVDPFVIDQFVDRRFPREARMNMEKWLQEMGWKAIPREGII</sequence>
<reference evidence="1 2" key="1">
    <citation type="journal article" date="2014" name="Antonie Van Leeuwenhoek">
        <title>Hyphomonas beringensis sp. nov. and Hyphomonas chukchiensis sp. nov., isolated from surface seawater of the Bering Sea and Chukchi Sea.</title>
        <authorList>
            <person name="Li C."/>
            <person name="Lai Q."/>
            <person name="Li G."/>
            <person name="Dong C."/>
            <person name="Wang J."/>
            <person name="Liao Y."/>
            <person name="Shao Z."/>
        </authorList>
    </citation>
    <scope>NUCLEOTIDE SEQUENCE [LARGE SCALE GENOMIC DNA]</scope>
    <source>
        <strain evidence="1 2">25B14_1</strain>
    </source>
</reference>
<evidence type="ECO:0000313" key="1">
    <source>
        <dbReference type="EMBL" id="KCZ55619.1"/>
    </source>
</evidence>
<dbReference type="RefSeq" id="WP_034793324.1">
    <property type="nucleotide sequence ID" value="NZ_AWFF01000028.1"/>
</dbReference>
<dbReference type="Proteomes" id="UP000027037">
    <property type="component" value="Unassembled WGS sequence"/>
</dbReference>
<proteinExistence type="predicted"/>
<dbReference type="OrthoDB" id="5620327at2"/>
<evidence type="ECO:0000313" key="2">
    <source>
        <dbReference type="Proteomes" id="UP000027037"/>
    </source>
</evidence>
<comment type="caution">
    <text evidence="1">The sequence shown here is derived from an EMBL/GenBank/DDBJ whole genome shotgun (WGS) entry which is preliminary data.</text>
</comment>
<dbReference type="eggNOG" id="ENOG503454Q">
    <property type="taxonomic scope" value="Bacteria"/>
</dbReference>
<name>A0A062UGA5_9PROT</name>
<accession>A0A062UGA5</accession>
<protein>
    <submittedName>
        <fullName evidence="1">Uncharacterized protein</fullName>
    </submittedName>
</protein>